<proteinExistence type="predicted"/>
<comment type="caution">
    <text evidence="2">The sequence shown here is derived from an EMBL/GenBank/DDBJ whole genome shotgun (WGS) entry which is preliminary data.</text>
</comment>
<dbReference type="InterPro" id="IPR032466">
    <property type="entry name" value="Metal_Hydrolase"/>
</dbReference>
<dbReference type="AlphaFoldDB" id="A0A132PBT1"/>
<dbReference type="PANTHER" id="PTHR22642">
    <property type="entry name" value="IMIDAZOLONEPROPIONASE"/>
    <property type="match status" value="1"/>
</dbReference>
<dbReference type="RefSeq" id="WP_067859094.1">
    <property type="nucleotide sequence ID" value="NZ_LGTW01000036.1"/>
</dbReference>
<keyword evidence="2" id="KW-0378">Hydrolase</keyword>
<keyword evidence="3" id="KW-1185">Reference proteome</keyword>
<dbReference type="PANTHER" id="PTHR22642:SF2">
    <property type="entry name" value="PROTEIN LONG AFTER FAR-RED 3"/>
    <property type="match status" value="1"/>
</dbReference>
<protein>
    <submittedName>
        <fullName evidence="2">Amidohydrolase</fullName>
    </submittedName>
</protein>
<dbReference type="InterPro" id="IPR013108">
    <property type="entry name" value="Amidohydro_3"/>
</dbReference>
<dbReference type="InterPro" id="IPR033932">
    <property type="entry name" value="YtcJ-like"/>
</dbReference>
<dbReference type="SUPFAM" id="SSF51338">
    <property type="entry name" value="Composite domain of metallo-dependent hydrolases"/>
    <property type="match status" value="1"/>
</dbReference>
<dbReference type="Gene3D" id="2.30.40.10">
    <property type="entry name" value="Urease, subunit C, domain 1"/>
    <property type="match status" value="1"/>
</dbReference>
<dbReference type="Gene3D" id="3.20.20.140">
    <property type="entry name" value="Metal-dependent hydrolases"/>
    <property type="match status" value="1"/>
</dbReference>
<feature type="domain" description="Amidohydrolase 3" evidence="1">
    <location>
        <begin position="67"/>
        <end position="540"/>
    </location>
</feature>
<dbReference type="Proteomes" id="UP000070612">
    <property type="component" value="Unassembled WGS sequence"/>
</dbReference>
<evidence type="ECO:0000313" key="2">
    <source>
        <dbReference type="EMBL" id="KWX19793.1"/>
    </source>
</evidence>
<dbReference type="STRING" id="59750.AWC31_02605"/>
<dbReference type="EMBL" id="LGTW01000036">
    <property type="protein sequence ID" value="KWX19793.1"/>
    <property type="molecule type" value="Genomic_DNA"/>
</dbReference>
<dbReference type="GO" id="GO:0016810">
    <property type="term" value="F:hydrolase activity, acting on carbon-nitrogen (but not peptide) bonds"/>
    <property type="evidence" value="ECO:0007669"/>
    <property type="project" value="InterPro"/>
</dbReference>
<gene>
    <name evidence="2" type="ORF">AFM11_34155</name>
</gene>
<organism evidence="2 3">
    <name type="scientific">Mycolicibacterium wolinskyi</name>
    <dbReference type="NCBI Taxonomy" id="59750"/>
    <lineage>
        <taxon>Bacteria</taxon>
        <taxon>Bacillati</taxon>
        <taxon>Actinomycetota</taxon>
        <taxon>Actinomycetes</taxon>
        <taxon>Mycobacteriales</taxon>
        <taxon>Mycobacteriaceae</taxon>
        <taxon>Mycolicibacterium</taxon>
    </lineage>
</organism>
<name>A0A132PBT1_9MYCO</name>
<accession>A0A132PBT1</accession>
<dbReference type="PATRIC" id="fig|59750.3.peg.5168"/>
<reference evidence="2 3" key="1">
    <citation type="submission" date="2015-07" db="EMBL/GenBank/DDBJ databases">
        <title>A draft genome sequence of Mycobacterium wolinskyi.</title>
        <authorList>
            <person name="de Man T.J."/>
            <person name="Perry K.A."/>
            <person name="Coulliette A.D."/>
            <person name="Jensen B."/>
            <person name="Toney N.C."/>
            <person name="Limbago B.M."/>
            <person name="Noble-Wang J."/>
        </authorList>
    </citation>
    <scope>NUCLEOTIDE SEQUENCE [LARGE SCALE GENOMIC DNA]</scope>
    <source>
        <strain evidence="2 3">CDC_01</strain>
    </source>
</reference>
<evidence type="ECO:0000259" key="1">
    <source>
        <dbReference type="Pfam" id="PF07969"/>
    </source>
</evidence>
<dbReference type="SUPFAM" id="SSF51556">
    <property type="entry name" value="Metallo-dependent hydrolases"/>
    <property type="match status" value="1"/>
</dbReference>
<dbReference type="CDD" id="cd01300">
    <property type="entry name" value="YtcJ_like"/>
    <property type="match status" value="1"/>
</dbReference>
<dbReference type="Gene3D" id="3.10.310.70">
    <property type="match status" value="1"/>
</dbReference>
<sequence length="544" mass="58482">MASSDSAPPPRGADLVLFGTVLTVDSAQPTAEALAIAGGRIVAVGGRADVEEWVGAGTEVRSVDGCIMPGFVEAHGHPLMEAVAVSDRIVDIRPVTLRTADAVLEAIHAEVASRGAAGAYLNGWDPLLQPGLPEPTLAWLDSIAPDTPLVITHNSGHKAYFNSAAAKVAGLDRDTPDPKGARYGRDADGELDGTAEETAAVFPLLGEAISISDYPAMLRAECARLNRAGLTTCSEMAFDPMFRPLLDQMHDHLTVRLRTYEMSTAALHTDAEPFEGDDIVRQVGMKIWVDGSPWIGNIDLTFPYLDTDATRTIGVVPGSCGHANYTREQLAEIVGTFYPQGWQMACHVQGDAGVDTILDVYEEALRAHPRDDHRLRLEHVGAITPEQLQRAHDLGVTCSLFVDQIHYWGDIIVDGLFGPERGEQWMPAGSAVATGMRISLHNDPPVTPEEPLRNISVAVTRTAPSGRVLAPEQRLTVEQAIRAQTIDAAWQLFADNVIGSIEVGKYADLVLLSDDPRNVAPETIADLEVHATFLAGRQVYPKAG</sequence>
<dbReference type="InterPro" id="IPR011059">
    <property type="entry name" value="Metal-dep_hydrolase_composite"/>
</dbReference>
<dbReference type="Pfam" id="PF07969">
    <property type="entry name" value="Amidohydro_3"/>
    <property type="match status" value="1"/>
</dbReference>
<evidence type="ECO:0000313" key="3">
    <source>
        <dbReference type="Proteomes" id="UP000070612"/>
    </source>
</evidence>